<dbReference type="Pfam" id="PF17936">
    <property type="entry name" value="Big_6"/>
    <property type="match status" value="1"/>
</dbReference>
<sequence length="47" mass="5124">MTYTAKASSNGYYKVLIPKQKAGTKLYVSAKDKNGKVSATRTITVIK</sequence>
<name>A0A6H1NWP4_PRIMG</name>
<gene>
    <name evidence="2" type="ORF">HFZ78_01770</name>
</gene>
<dbReference type="Proteomes" id="UP000501868">
    <property type="component" value="Chromosome"/>
</dbReference>
<accession>A0A6H1NWP4</accession>
<reference evidence="2 3" key="2">
    <citation type="submission" date="2020-04" db="EMBL/GenBank/DDBJ databases">
        <authorList>
            <person name="Fomenkov A."/>
            <person name="Anton B.P."/>
            <person name="Roberts R.J."/>
        </authorList>
    </citation>
    <scope>NUCLEOTIDE SEQUENCE [LARGE SCALE GENOMIC DNA]</scope>
    <source>
        <strain evidence="2 3">S2</strain>
    </source>
</reference>
<protein>
    <recommendedName>
        <fullName evidence="1">Bacterial Ig domain-containing protein</fullName>
    </recommendedName>
</protein>
<evidence type="ECO:0000313" key="2">
    <source>
        <dbReference type="EMBL" id="QIZ05627.1"/>
    </source>
</evidence>
<dbReference type="InterPro" id="IPR041498">
    <property type="entry name" value="Big_6"/>
</dbReference>
<evidence type="ECO:0000313" key="3">
    <source>
        <dbReference type="Proteomes" id="UP000501868"/>
    </source>
</evidence>
<reference evidence="2 3" key="1">
    <citation type="submission" date="2020-04" db="EMBL/GenBank/DDBJ databases">
        <title>Genome-Wide Identification of 5-Methylcytosine Sites in Bacterial Genomes By High-Throughput Sequencing of MspJI Restriction Fragments.</title>
        <authorList>
            <person name="Wu V."/>
        </authorList>
    </citation>
    <scope>NUCLEOTIDE SEQUENCE [LARGE SCALE GENOMIC DNA]</scope>
    <source>
        <strain evidence="2 3">S2</strain>
    </source>
</reference>
<dbReference type="AlphaFoldDB" id="A0A6H1NWP4"/>
<evidence type="ECO:0000259" key="1">
    <source>
        <dbReference type="Pfam" id="PF17936"/>
    </source>
</evidence>
<organism evidence="2 3">
    <name type="scientific">Priestia megaterium</name>
    <name type="common">Bacillus megaterium</name>
    <dbReference type="NCBI Taxonomy" id="1404"/>
    <lineage>
        <taxon>Bacteria</taxon>
        <taxon>Bacillati</taxon>
        <taxon>Bacillota</taxon>
        <taxon>Bacilli</taxon>
        <taxon>Bacillales</taxon>
        <taxon>Bacillaceae</taxon>
        <taxon>Priestia</taxon>
    </lineage>
</organism>
<feature type="domain" description="Bacterial Ig" evidence="1">
    <location>
        <begin position="3"/>
        <end position="45"/>
    </location>
</feature>
<dbReference type="EMBL" id="CP051128">
    <property type="protein sequence ID" value="QIZ05627.1"/>
    <property type="molecule type" value="Genomic_DNA"/>
</dbReference>
<proteinExistence type="predicted"/>